<evidence type="ECO:0000256" key="6">
    <source>
        <dbReference type="ARBA" id="ARBA00022747"/>
    </source>
</evidence>
<keyword evidence="4 10" id="KW-0808">Transferase</keyword>
<organism evidence="10 11">
    <name type="scientific">Rubinisphaera brasiliensis (strain ATCC 49424 / DSM 5305 / JCM 21570 / IAM 15109 / NBRC 103401 / IFAM 1448)</name>
    <name type="common">Planctomyces brasiliensis</name>
    <dbReference type="NCBI Taxonomy" id="756272"/>
    <lineage>
        <taxon>Bacteria</taxon>
        <taxon>Pseudomonadati</taxon>
        <taxon>Planctomycetota</taxon>
        <taxon>Planctomycetia</taxon>
        <taxon>Planctomycetales</taxon>
        <taxon>Planctomycetaceae</taxon>
        <taxon>Rubinisphaera</taxon>
    </lineage>
</organism>
<evidence type="ECO:0000313" key="11">
    <source>
        <dbReference type="Proteomes" id="UP000006860"/>
    </source>
</evidence>
<dbReference type="STRING" id="756272.Plabr_4421"/>
<gene>
    <name evidence="10" type="ordered locus">Plabr_4421</name>
</gene>
<dbReference type="PRINTS" id="PR00507">
    <property type="entry name" value="N12N6MTFRASE"/>
</dbReference>
<dbReference type="Gene3D" id="1.20.1260.30">
    <property type="match status" value="1"/>
</dbReference>
<dbReference type="Pfam" id="PF02384">
    <property type="entry name" value="N6_Mtase"/>
    <property type="match status" value="1"/>
</dbReference>
<keyword evidence="6" id="KW-0680">Restriction system</keyword>
<dbReference type="InterPro" id="IPR022749">
    <property type="entry name" value="D12N6_MeTrfase_N"/>
</dbReference>
<dbReference type="GO" id="GO:0008170">
    <property type="term" value="F:N-methyltransferase activity"/>
    <property type="evidence" value="ECO:0007669"/>
    <property type="project" value="InterPro"/>
</dbReference>
<dbReference type="GO" id="GO:0009307">
    <property type="term" value="P:DNA restriction-modification system"/>
    <property type="evidence" value="ECO:0007669"/>
    <property type="project" value="UniProtKB-KW"/>
</dbReference>
<dbReference type="OrthoDB" id="9814572at2"/>
<dbReference type="SMR" id="F0SKL2"/>
<dbReference type="EMBL" id="CP002546">
    <property type="protein sequence ID" value="ADY61993.1"/>
    <property type="molecule type" value="Genomic_DNA"/>
</dbReference>
<keyword evidence="11" id="KW-1185">Reference proteome</keyword>
<dbReference type="PANTHER" id="PTHR42998">
    <property type="entry name" value="TYPE I RESTRICTION ENZYME HINDVIIP M PROTEIN-RELATED"/>
    <property type="match status" value="1"/>
</dbReference>
<dbReference type="RefSeq" id="WP_013630698.1">
    <property type="nucleotide sequence ID" value="NC_015174.1"/>
</dbReference>
<dbReference type="InterPro" id="IPR052916">
    <property type="entry name" value="Type-I_RE_MTase_Subunit"/>
</dbReference>
<proteinExistence type="inferred from homology"/>
<protein>
    <recommendedName>
        <fullName evidence="2">site-specific DNA-methyltransferase (adenine-specific)</fullName>
        <ecNumber evidence="2">2.1.1.72</ecNumber>
    </recommendedName>
</protein>
<name>F0SKL2_RUBBR</name>
<dbReference type="GO" id="GO:0009007">
    <property type="term" value="F:site-specific DNA-methyltransferase (adenine-specific) activity"/>
    <property type="evidence" value="ECO:0007669"/>
    <property type="project" value="UniProtKB-EC"/>
</dbReference>
<comment type="similarity">
    <text evidence="1">Belongs to the N(4)/N(6)-methyltransferase family.</text>
</comment>
<dbReference type="AlphaFoldDB" id="F0SKL2"/>
<feature type="domain" description="DNA methylase adenine-specific" evidence="8">
    <location>
        <begin position="160"/>
        <end position="520"/>
    </location>
</feature>
<dbReference type="SUPFAM" id="SSF53335">
    <property type="entry name" value="S-adenosyl-L-methionine-dependent methyltransferases"/>
    <property type="match status" value="1"/>
</dbReference>
<evidence type="ECO:0000313" key="10">
    <source>
        <dbReference type="EMBL" id="ADY61993.1"/>
    </source>
</evidence>
<dbReference type="InterPro" id="IPR029063">
    <property type="entry name" value="SAM-dependent_MTases_sf"/>
</dbReference>
<dbReference type="Proteomes" id="UP000006860">
    <property type="component" value="Chromosome"/>
</dbReference>
<dbReference type="GO" id="GO:0003677">
    <property type="term" value="F:DNA binding"/>
    <property type="evidence" value="ECO:0007669"/>
    <property type="project" value="InterPro"/>
</dbReference>
<comment type="catalytic activity">
    <reaction evidence="7">
        <text>a 2'-deoxyadenosine in DNA + S-adenosyl-L-methionine = an N(6)-methyl-2'-deoxyadenosine in DNA + S-adenosyl-L-homocysteine + H(+)</text>
        <dbReference type="Rhea" id="RHEA:15197"/>
        <dbReference type="Rhea" id="RHEA-COMP:12418"/>
        <dbReference type="Rhea" id="RHEA-COMP:12419"/>
        <dbReference type="ChEBI" id="CHEBI:15378"/>
        <dbReference type="ChEBI" id="CHEBI:57856"/>
        <dbReference type="ChEBI" id="CHEBI:59789"/>
        <dbReference type="ChEBI" id="CHEBI:90615"/>
        <dbReference type="ChEBI" id="CHEBI:90616"/>
        <dbReference type="EC" id="2.1.1.72"/>
    </reaction>
</comment>
<evidence type="ECO:0000256" key="4">
    <source>
        <dbReference type="ARBA" id="ARBA00022679"/>
    </source>
</evidence>
<evidence type="ECO:0000259" key="9">
    <source>
        <dbReference type="Pfam" id="PF12161"/>
    </source>
</evidence>
<dbReference type="PROSITE" id="PS00092">
    <property type="entry name" value="N6_MTASE"/>
    <property type="match status" value="1"/>
</dbReference>
<reference evidence="11" key="1">
    <citation type="submission" date="2011-02" db="EMBL/GenBank/DDBJ databases">
        <title>The complete genome of Planctomyces brasiliensis DSM 5305.</title>
        <authorList>
            <person name="Lucas S."/>
            <person name="Copeland A."/>
            <person name="Lapidus A."/>
            <person name="Bruce D."/>
            <person name="Goodwin L."/>
            <person name="Pitluck S."/>
            <person name="Kyrpides N."/>
            <person name="Mavromatis K."/>
            <person name="Pagani I."/>
            <person name="Ivanova N."/>
            <person name="Ovchinnikova G."/>
            <person name="Lu M."/>
            <person name="Detter J.C."/>
            <person name="Han C."/>
            <person name="Land M."/>
            <person name="Hauser L."/>
            <person name="Markowitz V."/>
            <person name="Cheng J.-F."/>
            <person name="Hugenholtz P."/>
            <person name="Woyke T."/>
            <person name="Wu D."/>
            <person name="Tindall B."/>
            <person name="Pomrenke H.G."/>
            <person name="Brambilla E."/>
            <person name="Klenk H.-P."/>
            <person name="Eisen J.A."/>
        </authorList>
    </citation>
    <scope>NUCLEOTIDE SEQUENCE [LARGE SCALE GENOMIC DNA]</scope>
    <source>
        <strain evidence="11">ATCC 49424 / DSM 5305 / JCM 21570 / NBRC 103401 / IFAM 1448</strain>
    </source>
</reference>
<dbReference type="HOGENOM" id="CLU_013049_4_1_0"/>
<dbReference type="GO" id="GO:0032259">
    <property type="term" value="P:methylation"/>
    <property type="evidence" value="ECO:0007669"/>
    <property type="project" value="UniProtKB-KW"/>
</dbReference>
<accession>F0SKL2</accession>
<keyword evidence="5" id="KW-0949">S-adenosyl-L-methionine</keyword>
<sequence>MNDQTASDLSYADTLWKAADALRGQVDAAEYKHVVLGLLFLKYISDSFQSRRDELEAELTSDGIKGEQLENLLESRDEYTAERVFWVPPESRWTNLQDQATRPDIATLIDDAILAVERDNPNLKSKLPRDYARRGIEPVKLKGLIDLIADIGFNGTREKARDTLGRVYEYFLGKFAAAEGKLGGEFYTPRSIVRVLVEMLEPYQGRIYDPACGSGGMFVQSEKFVEAHGGNRTDVSVFGQESNPTTWRLAHMNLAIHGIEANLGPQPADTFLKPQHPGLQADFVLANPPFNVSDYSGQLLRGDKRFSFGDPPVGNANYAWIQHFIHHLAFPNGQGGGVAGFVMANGSLSSNTGGEGDIRRKIVEADLVDCIVAMPAQLFFTTGIPVCLWFLTRDKTGKNIRKGTPNRPEGRQGETLFIDARKLGSMQTRTLRVLSGLEEAEYVPGTSDPLPTSDIGRIVYAYRLWRGEPQPDWWNKKEYGEWTFMPTPGFASPATIEQIAKHGYALTPGRYVGAEVIEEDDEPFAEKYPRLVAEVEESLREGERLSSVIRQTLRGVGSAE</sequence>
<dbReference type="Gene3D" id="3.40.50.150">
    <property type="entry name" value="Vaccinia Virus protein VP39"/>
    <property type="match status" value="1"/>
</dbReference>
<dbReference type="REBASE" id="33838">
    <property type="entry name" value="M.Pbr5305ORF4421P"/>
</dbReference>
<dbReference type="InterPro" id="IPR003356">
    <property type="entry name" value="DNA_methylase_A-5"/>
</dbReference>
<feature type="domain" description="N6 adenine-specific DNA methyltransferase N-terminal" evidence="9">
    <location>
        <begin position="13"/>
        <end position="147"/>
    </location>
</feature>
<evidence type="ECO:0000256" key="3">
    <source>
        <dbReference type="ARBA" id="ARBA00022603"/>
    </source>
</evidence>
<dbReference type="eggNOG" id="COG0286">
    <property type="taxonomic scope" value="Bacteria"/>
</dbReference>
<dbReference type="Pfam" id="PF12161">
    <property type="entry name" value="HsdM_N"/>
    <property type="match status" value="1"/>
</dbReference>
<dbReference type="EC" id="2.1.1.72" evidence="2"/>
<dbReference type="InterPro" id="IPR002052">
    <property type="entry name" value="DNA_methylase_N6_adenine_CS"/>
</dbReference>
<evidence type="ECO:0000259" key="8">
    <source>
        <dbReference type="Pfam" id="PF02384"/>
    </source>
</evidence>
<dbReference type="InterPro" id="IPR038333">
    <property type="entry name" value="T1MK-like_N_sf"/>
</dbReference>
<dbReference type="KEGG" id="pbs:Plabr_4421"/>
<keyword evidence="3 10" id="KW-0489">Methyltransferase</keyword>
<evidence type="ECO:0000256" key="2">
    <source>
        <dbReference type="ARBA" id="ARBA00011900"/>
    </source>
</evidence>
<evidence type="ECO:0000256" key="1">
    <source>
        <dbReference type="ARBA" id="ARBA00006594"/>
    </source>
</evidence>
<evidence type="ECO:0000256" key="7">
    <source>
        <dbReference type="ARBA" id="ARBA00047942"/>
    </source>
</evidence>
<evidence type="ECO:0000256" key="5">
    <source>
        <dbReference type="ARBA" id="ARBA00022691"/>
    </source>
</evidence>
<dbReference type="PANTHER" id="PTHR42998:SF1">
    <property type="entry name" value="TYPE I RESTRICTION ENZYME HINDI METHYLASE SUBUNIT"/>
    <property type="match status" value="1"/>
</dbReference>